<dbReference type="InterPro" id="IPR006094">
    <property type="entry name" value="Oxid_FAD_bind_N"/>
</dbReference>
<dbReference type="STRING" id="46177.SAMN05660976_06584"/>
<evidence type="ECO:0000313" key="8">
    <source>
        <dbReference type="Proteomes" id="UP000198953"/>
    </source>
</evidence>
<organism evidence="7 8">
    <name type="scientific">Nonomuraea pusilla</name>
    <dbReference type="NCBI Taxonomy" id="46177"/>
    <lineage>
        <taxon>Bacteria</taxon>
        <taxon>Bacillati</taxon>
        <taxon>Actinomycetota</taxon>
        <taxon>Actinomycetes</taxon>
        <taxon>Streptosporangiales</taxon>
        <taxon>Streptosporangiaceae</taxon>
        <taxon>Nonomuraea</taxon>
    </lineage>
</organism>
<dbReference type="Gene3D" id="3.30.43.10">
    <property type="entry name" value="Uridine Diphospho-n-acetylenolpyruvylglucosamine Reductase, domain 2"/>
    <property type="match status" value="1"/>
</dbReference>
<evidence type="ECO:0000256" key="5">
    <source>
        <dbReference type="ARBA" id="ARBA00023002"/>
    </source>
</evidence>
<dbReference type="EMBL" id="FOBF01000020">
    <property type="protein sequence ID" value="SEM99860.1"/>
    <property type="molecule type" value="Genomic_DNA"/>
</dbReference>
<comment type="similarity">
    <text evidence="2">Belongs to the oxygen-dependent FAD-linked oxidoreductase family.</text>
</comment>
<dbReference type="InterPro" id="IPR016167">
    <property type="entry name" value="FAD-bd_PCMH_sub1"/>
</dbReference>
<dbReference type="Pfam" id="PF01565">
    <property type="entry name" value="FAD_binding_4"/>
    <property type="match status" value="1"/>
</dbReference>
<dbReference type="Gene3D" id="3.30.465.10">
    <property type="match status" value="1"/>
</dbReference>
<dbReference type="SUPFAM" id="SSF56176">
    <property type="entry name" value="FAD-binding/transporter-associated domain-like"/>
    <property type="match status" value="1"/>
</dbReference>
<evidence type="ECO:0000259" key="6">
    <source>
        <dbReference type="PROSITE" id="PS51387"/>
    </source>
</evidence>
<gene>
    <name evidence="7" type="ORF">SAMN05660976_06584</name>
</gene>
<evidence type="ECO:0000256" key="2">
    <source>
        <dbReference type="ARBA" id="ARBA00005466"/>
    </source>
</evidence>
<dbReference type="PROSITE" id="PS00862">
    <property type="entry name" value="OX2_COVAL_FAD"/>
    <property type="match status" value="1"/>
</dbReference>
<dbReference type="PANTHER" id="PTHR42973">
    <property type="entry name" value="BINDING OXIDOREDUCTASE, PUTATIVE (AFU_ORTHOLOGUE AFUA_1G17690)-RELATED"/>
    <property type="match status" value="1"/>
</dbReference>
<dbReference type="Gene3D" id="3.40.462.20">
    <property type="match status" value="1"/>
</dbReference>
<dbReference type="PANTHER" id="PTHR42973:SF39">
    <property type="entry name" value="FAD-BINDING PCMH-TYPE DOMAIN-CONTAINING PROTEIN"/>
    <property type="match status" value="1"/>
</dbReference>
<keyword evidence="3" id="KW-0285">Flavoprotein</keyword>
<keyword evidence="8" id="KW-1185">Reference proteome</keyword>
<comment type="cofactor">
    <cofactor evidence="1">
        <name>FAD</name>
        <dbReference type="ChEBI" id="CHEBI:57692"/>
    </cofactor>
</comment>
<dbReference type="GO" id="GO:0016491">
    <property type="term" value="F:oxidoreductase activity"/>
    <property type="evidence" value="ECO:0007669"/>
    <property type="project" value="UniProtKB-KW"/>
</dbReference>
<dbReference type="InterPro" id="IPR006093">
    <property type="entry name" value="Oxy_OxRdtase_FAD_BS"/>
</dbReference>
<sequence>MNTPISPLDVLRGEVAGAVLAPGEAGFEEEAAGFNLAVRHRPALIVAAARAEDVAAAVRYARAHGLPVAVQATGHGAVQAADGALLVSTRAMRDVGVDPTGRTATVAAGCVWSDVIAAAAPYGLAPLCGAATGVGVVGFTLGGGIGPISRTFGFAADHVRRITVVTGDGVTRTVDAATEPDLFWALRGGKGGFGVVTSITVDLLPLTQLYAGGLYYAAEDAAPVLHAYREWAATLPESVTTSVAMLRLPPLPELPPQLRGRFTVHLRFAHVGAAQEGEALLAPMRAVAEPVLDAVGTIPYAAVDSIHRDPVDPLPVTAEHGMLLRDLTAETVDALLAAAGPQAQVPLAMVELRQLGGALAREPKEPNAVGGRDGAFSLLVLGAPVPELMETAVPAAVRAVADAAAPWWTGGALLNFQGGALAPQRIARVWQEETLVRLSRLRDVYDPADLFRFGHVVPRLPQVTRSH</sequence>
<evidence type="ECO:0000256" key="3">
    <source>
        <dbReference type="ARBA" id="ARBA00022630"/>
    </source>
</evidence>
<name>A0A1H8CY22_9ACTN</name>
<dbReference type="Proteomes" id="UP000198953">
    <property type="component" value="Unassembled WGS sequence"/>
</dbReference>
<dbReference type="InterPro" id="IPR016169">
    <property type="entry name" value="FAD-bd_PCMH_sub2"/>
</dbReference>
<evidence type="ECO:0000256" key="1">
    <source>
        <dbReference type="ARBA" id="ARBA00001974"/>
    </source>
</evidence>
<dbReference type="InterPro" id="IPR016166">
    <property type="entry name" value="FAD-bd_PCMH"/>
</dbReference>
<protein>
    <submittedName>
        <fullName evidence="7">FAD/FMN-containing dehydrogenase</fullName>
    </submittedName>
</protein>
<dbReference type="AlphaFoldDB" id="A0A1H8CY22"/>
<evidence type="ECO:0000256" key="4">
    <source>
        <dbReference type="ARBA" id="ARBA00022827"/>
    </source>
</evidence>
<keyword evidence="4" id="KW-0274">FAD</keyword>
<dbReference type="GO" id="GO:0071949">
    <property type="term" value="F:FAD binding"/>
    <property type="evidence" value="ECO:0007669"/>
    <property type="project" value="InterPro"/>
</dbReference>
<feature type="domain" description="FAD-binding PCMH-type" evidence="6">
    <location>
        <begin position="38"/>
        <end position="206"/>
    </location>
</feature>
<proteinExistence type="inferred from homology"/>
<dbReference type="InterPro" id="IPR036318">
    <property type="entry name" value="FAD-bd_PCMH-like_sf"/>
</dbReference>
<evidence type="ECO:0000313" key="7">
    <source>
        <dbReference type="EMBL" id="SEM99860.1"/>
    </source>
</evidence>
<dbReference type="PROSITE" id="PS51387">
    <property type="entry name" value="FAD_PCMH"/>
    <property type="match status" value="1"/>
</dbReference>
<keyword evidence="5" id="KW-0560">Oxidoreductase</keyword>
<reference evidence="7 8" key="1">
    <citation type="submission" date="2016-10" db="EMBL/GenBank/DDBJ databases">
        <authorList>
            <person name="de Groot N.N."/>
        </authorList>
    </citation>
    <scope>NUCLEOTIDE SEQUENCE [LARGE SCALE GENOMIC DNA]</scope>
    <source>
        <strain evidence="7 8">DSM 43357</strain>
    </source>
</reference>
<dbReference type="InterPro" id="IPR050416">
    <property type="entry name" value="FAD-linked_Oxidoreductase"/>
</dbReference>
<accession>A0A1H8CY22</accession>